<sequence length="463" mass="47644">MLSKQTSKAKEKGTVFNCCQAIAKASQNAKESAAVVSEKPPHSGGGSPDHAAESTAALNGPHGGSTHSNGHAPAFPPELKQGHSTASASFVQHCHASVQPEASPAASSDEGDHGRIHQENAASPAATGTERAEVGPSTAASGNAAETDADSKCSKAASKGGGGGAAPADDSQVPGAAQSASQYPEASVDGSDAGKTQTASQSEHGKQLRAIESRARGQFSEAAPAADQGAGPLGTPSAAIKPSDSSAGTVHAESYSAAPWFVMQAGYVQSGIWGKPSHWRDAEARARQGLPCMPTADGADHHRSSKKAGKTSLHKPCHSGKHVHFDGPEAGPSANSQEEAEVRKLAGQLEKNTTELGGARNELHQARAQLSQVEKERDDLAGQLAAWDKCASSLTGTQAKLESRINDLQRQLARQRQETNEAADSKPSSSPLAWMFGATTLASMAFAAYVFVRCSSSSPRSRL</sequence>
<reference evidence="3 4" key="1">
    <citation type="journal article" date="2024" name="Nat. Commun.">
        <title>Phylogenomics reveals the evolutionary origins of lichenization in chlorophyte algae.</title>
        <authorList>
            <person name="Puginier C."/>
            <person name="Libourel C."/>
            <person name="Otte J."/>
            <person name="Skaloud P."/>
            <person name="Haon M."/>
            <person name="Grisel S."/>
            <person name="Petersen M."/>
            <person name="Berrin J.G."/>
            <person name="Delaux P.M."/>
            <person name="Dal Grande F."/>
            <person name="Keller J."/>
        </authorList>
    </citation>
    <scope>NUCLEOTIDE SEQUENCE [LARGE SCALE GENOMIC DNA]</scope>
    <source>
        <strain evidence="3 4">SAG 2523</strain>
    </source>
</reference>
<organism evidence="3 4">
    <name type="scientific">Apatococcus fuscideae</name>
    <dbReference type="NCBI Taxonomy" id="2026836"/>
    <lineage>
        <taxon>Eukaryota</taxon>
        <taxon>Viridiplantae</taxon>
        <taxon>Chlorophyta</taxon>
        <taxon>core chlorophytes</taxon>
        <taxon>Trebouxiophyceae</taxon>
        <taxon>Chlorellales</taxon>
        <taxon>Chlorellaceae</taxon>
        <taxon>Apatococcus</taxon>
    </lineage>
</organism>
<feature type="region of interest" description="Disordered" evidence="1">
    <location>
        <begin position="411"/>
        <end position="431"/>
    </location>
</feature>
<dbReference type="AlphaFoldDB" id="A0AAW1RM98"/>
<evidence type="ECO:0000256" key="1">
    <source>
        <dbReference type="SAM" id="MobiDB-lite"/>
    </source>
</evidence>
<evidence type="ECO:0000313" key="4">
    <source>
        <dbReference type="Proteomes" id="UP001485043"/>
    </source>
</evidence>
<feature type="region of interest" description="Disordered" evidence="1">
    <location>
        <begin position="296"/>
        <end position="342"/>
    </location>
</feature>
<keyword evidence="2" id="KW-1133">Transmembrane helix</keyword>
<comment type="caution">
    <text evidence="3">The sequence shown here is derived from an EMBL/GenBank/DDBJ whole genome shotgun (WGS) entry which is preliminary data.</text>
</comment>
<feature type="transmembrane region" description="Helical" evidence="2">
    <location>
        <begin position="432"/>
        <end position="452"/>
    </location>
</feature>
<dbReference type="EMBL" id="JALJOV010002093">
    <property type="protein sequence ID" value="KAK9834937.1"/>
    <property type="molecule type" value="Genomic_DNA"/>
</dbReference>
<dbReference type="Gene3D" id="6.10.250.3110">
    <property type="match status" value="1"/>
</dbReference>
<proteinExistence type="predicted"/>
<gene>
    <name evidence="3" type="ORF">WJX84_010468</name>
</gene>
<evidence type="ECO:0000256" key="2">
    <source>
        <dbReference type="SAM" id="Phobius"/>
    </source>
</evidence>
<feature type="compositionally biased region" description="Basic and acidic residues" evidence="1">
    <location>
        <begin position="203"/>
        <end position="215"/>
    </location>
</feature>
<dbReference type="SUPFAM" id="SSF90257">
    <property type="entry name" value="Myosin rod fragments"/>
    <property type="match status" value="1"/>
</dbReference>
<keyword evidence="2" id="KW-0812">Transmembrane</keyword>
<evidence type="ECO:0008006" key="5">
    <source>
        <dbReference type="Google" id="ProtNLM"/>
    </source>
</evidence>
<keyword evidence="2" id="KW-0472">Membrane</keyword>
<name>A0AAW1RM98_9CHLO</name>
<evidence type="ECO:0000313" key="3">
    <source>
        <dbReference type="EMBL" id="KAK9834937.1"/>
    </source>
</evidence>
<protein>
    <recommendedName>
        <fullName evidence="5">Transmembrane protein</fullName>
    </recommendedName>
</protein>
<dbReference type="Proteomes" id="UP001485043">
    <property type="component" value="Unassembled WGS sequence"/>
</dbReference>
<keyword evidence="4" id="KW-1185">Reference proteome</keyword>
<feature type="region of interest" description="Disordered" evidence="1">
    <location>
        <begin position="27"/>
        <end position="247"/>
    </location>
</feature>
<feature type="compositionally biased region" description="Basic residues" evidence="1">
    <location>
        <begin position="303"/>
        <end position="322"/>
    </location>
</feature>
<accession>A0AAW1RM98</accession>